<dbReference type="SUPFAM" id="SSF52058">
    <property type="entry name" value="L domain-like"/>
    <property type="match status" value="1"/>
</dbReference>
<keyword evidence="1" id="KW-0732">Signal</keyword>
<reference evidence="3 4" key="1">
    <citation type="submission" date="2011-08" db="EMBL/GenBank/DDBJ databases">
        <title>The Genome Sequence of Prevotella sp. oral taxon 302 str. F0323.</title>
        <authorList>
            <consortium name="The Broad Institute Genome Sequencing Platform"/>
            <person name="Earl A."/>
            <person name="Ward D."/>
            <person name="Feldgarden M."/>
            <person name="Gevers D."/>
            <person name="Izard J."/>
            <person name="Blanton J.M."/>
            <person name="Baranova O.V."/>
            <person name="Tanner A.C."/>
            <person name="Dewhirst F.E."/>
            <person name="Young S.K."/>
            <person name="Zeng Q."/>
            <person name="Gargeya S."/>
            <person name="Fitzgerald M."/>
            <person name="Haas B."/>
            <person name="Abouelleil A."/>
            <person name="Alvarado L."/>
            <person name="Arachchi H.M."/>
            <person name="Berlin A."/>
            <person name="Brown A."/>
            <person name="Chapman S.B."/>
            <person name="Chen Z."/>
            <person name="Dunbar C."/>
            <person name="Freedman E."/>
            <person name="Gearin G."/>
            <person name="Gellesch M."/>
            <person name="Goldberg J."/>
            <person name="Griggs A."/>
            <person name="Gujja S."/>
            <person name="Heiman D."/>
            <person name="Howarth C."/>
            <person name="Larson L."/>
            <person name="Lui A."/>
            <person name="MacDonald P.J.P."/>
            <person name="Montmayeur A."/>
            <person name="Murphy C."/>
            <person name="Neiman D."/>
            <person name="Pearson M."/>
            <person name="Priest M."/>
            <person name="Roberts A."/>
            <person name="Saif S."/>
            <person name="Shea T."/>
            <person name="Shenoy N."/>
            <person name="Sisk P."/>
            <person name="Stolte C."/>
            <person name="Sykes S."/>
            <person name="Wortman J."/>
            <person name="Nusbaum C."/>
            <person name="Birren B."/>
        </authorList>
    </citation>
    <scope>NUCLEOTIDE SEQUENCE [LARGE SCALE GENOMIC DNA]</scope>
    <source>
        <strain evidence="3 4">F0323</strain>
    </source>
</reference>
<dbReference type="Pfam" id="PF03382">
    <property type="entry name" value="DUF285"/>
    <property type="match status" value="2"/>
</dbReference>
<dbReference type="PATRIC" id="fig|679199.3.peg.1180"/>
<sequence>MFFNHIDKRIRHFLTISINLNGPTSRYGTPSKLKDDEETKGKKIIMKKQLLKNLYAVFLAGFMALLLLPQAAQAQSTEPYVVKSSDKKTLTFYYDNKISSRTGTAWGLVRTQIESGFSFPIWSGTWTKPETEVTTVIFDASFKNYRPKNTKCWFLNITNLETIKGIENLNTSEVTTMRSMFEKCEKLSTLNLSNFNTENVQNMEDMFEHCHNLTSLNLSSFDTKNVTTMRGMFTHCHNLTSLNISSFNTENVTNMSAMFYECEKLASLDLSKFNTKNVNLMSSMFYKCHNLTSLNISSFNTEQVIYMNLMFSACQKLSSIDVSSFKTKNVKSMEGMFSGCSSLTSLDLSYFSTENMKEMQSMFDGCKSLQTIYCNNTWACEQSSYMFYDCTKLKGAVKYDASKVDVSMANPNTGYFTKKKVSGVTTITNSDASIQTIYSTDGKRLNELQRGLNIVRMSNGTTQKILRK</sequence>
<comment type="caution">
    <text evidence="3">The sequence shown here is derived from an EMBL/GenBank/DDBJ whole genome shotgun (WGS) entry which is preliminary data.</text>
</comment>
<feature type="transmembrane region" description="Helical" evidence="2">
    <location>
        <begin position="50"/>
        <end position="68"/>
    </location>
</feature>
<keyword evidence="2" id="KW-0812">Transmembrane</keyword>
<dbReference type="InterPro" id="IPR011889">
    <property type="entry name" value="Liste_lipo_26"/>
</dbReference>
<dbReference type="Gene3D" id="3.80.10.10">
    <property type="entry name" value="Ribonuclease Inhibitor"/>
    <property type="match status" value="2"/>
</dbReference>
<proteinExistence type="predicted"/>
<dbReference type="eggNOG" id="COG4886">
    <property type="taxonomic scope" value="Bacteria"/>
</dbReference>
<name>G5GBY1_9BACT</name>
<dbReference type="InterPro" id="IPR005046">
    <property type="entry name" value="DUF285"/>
</dbReference>
<dbReference type="Proteomes" id="UP000015993">
    <property type="component" value="Unassembled WGS sequence"/>
</dbReference>
<keyword evidence="2" id="KW-1133">Transmembrane helix</keyword>
<dbReference type="InterPro" id="IPR032675">
    <property type="entry name" value="LRR_dom_sf"/>
</dbReference>
<keyword evidence="4" id="KW-1185">Reference proteome</keyword>
<keyword evidence="2" id="KW-0472">Membrane</keyword>
<dbReference type="EMBL" id="ACZK01000020">
    <property type="protein sequence ID" value="EHG22877.1"/>
    <property type="molecule type" value="Genomic_DNA"/>
</dbReference>
<dbReference type="NCBIfam" id="TIGR02167">
    <property type="entry name" value="Liste_lipo_26"/>
    <property type="match status" value="8"/>
</dbReference>
<evidence type="ECO:0000313" key="4">
    <source>
        <dbReference type="Proteomes" id="UP000015993"/>
    </source>
</evidence>
<dbReference type="PANTHER" id="PTHR24373">
    <property type="entry name" value="SLIT RELATED LEUCINE-RICH REPEAT NEURONAL PROTEIN"/>
    <property type="match status" value="1"/>
</dbReference>
<dbReference type="PANTHER" id="PTHR24373:SF275">
    <property type="entry name" value="TIR DOMAIN-CONTAINING PROTEIN"/>
    <property type="match status" value="1"/>
</dbReference>
<evidence type="ECO:0000256" key="1">
    <source>
        <dbReference type="ARBA" id="ARBA00022729"/>
    </source>
</evidence>
<protein>
    <recommendedName>
        <fullName evidence="5">BspA family leucine-rich repeat surface protein</fullName>
    </recommendedName>
</protein>
<gene>
    <name evidence="3" type="ORF">HMPREF9332_01082</name>
</gene>
<evidence type="ECO:0008006" key="5">
    <source>
        <dbReference type="Google" id="ProtNLM"/>
    </source>
</evidence>
<dbReference type="AlphaFoldDB" id="G5GBY1"/>
<dbReference type="InterPro" id="IPR050328">
    <property type="entry name" value="Dev_Immune_Receptor"/>
</dbReference>
<evidence type="ECO:0000313" key="3">
    <source>
        <dbReference type="EMBL" id="EHG22877.1"/>
    </source>
</evidence>
<dbReference type="HOGENOM" id="CLU_650288_0_0_10"/>
<evidence type="ECO:0000256" key="2">
    <source>
        <dbReference type="SAM" id="Phobius"/>
    </source>
</evidence>
<accession>G5GBY1</accession>
<organism evidence="3 4">
    <name type="scientific">Alloprevotella rava F0323</name>
    <dbReference type="NCBI Taxonomy" id="679199"/>
    <lineage>
        <taxon>Bacteria</taxon>
        <taxon>Pseudomonadati</taxon>
        <taxon>Bacteroidota</taxon>
        <taxon>Bacteroidia</taxon>
        <taxon>Bacteroidales</taxon>
        <taxon>Prevotellaceae</taxon>
        <taxon>Alloprevotella</taxon>
    </lineage>
</organism>